<accession>A0A0V1GPD3</accession>
<name>A0A0V1GPD3_9BILA</name>
<protein>
    <submittedName>
        <fullName evidence="1">Uncharacterized protein</fullName>
    </submittedName>
</protein>
<dbReference type="EMBL" id="JYDP01000547">
    <property type="protein sequence ID" value="KRZ00203.1"/>
    <property type="molecule type" value="Genomic_DNA"/>
</dbReference>
<organism evidence="1 2">
    <name type="scientific">Trichinella zimbabwensis</name>
    <dbReference type="NCBI Taxonomy" id="268475"/>
    <lineage>
        <taxon>Eukaryota</taxon>
        <taxon>Metazoa</taxon>
        <taxon>Ecdysozoa</taxon>
        <taxon>Nematoda</taxon>
        <taxon>Enoplea</taxon>
        <taxon>Dorylaimia</taxon>
        <taxon>Trichinellida</taxon>
        <taxon>Trichinellidae</taxon>
        <taxon>Trichinella</taxon>
    </lineage>
</organism>
<dbReference type="OrthoDB" id="5932113at2759"/>
<dbReference type="Proteomes" id="UP000055024">
    <property type="component" value="Unassembled WGS sequence"/>
</dbReference>
<keyword evidence="2" id="KW-1185">Reference proteome</keyword>
<reference evidence="1 2" key="1">
    <citation type="submission" date="2015-01" db="EMBL/GenBank/DDBJ databases">
        <title>Evolution of Trichinella species and genotypes.</title>
        <authorList>
            <person name="Korhonen P.K."/>
            <person name="Edoardo P."/>
            <person name="Giuseppe L.R."/>
            <person name="Gasser R.B."/>
        </authorList>
    </citation>
    <scope>NUCLEOTIDE SEQUENCE [LARGE SCALE GENOMIC DNA]</scope>
    <source>
        <strain evidence="1">ISS1029</strain>
    </source>
</reference>
<sequence>MYSDGQSANFTGHSLDKYRIDFKQSLQDSEIYRYLTDLGSKPSKAVTIKNIEKRIFIQNVKTAKTIYSL</sequence>
<proteinExistence type="predicted"/>
<gene>
    <name evidence="1" type="ORF">T11_11162</name>
</gene>
<evidence type="ECO:0000313" key="1">
    <source>
        <dbReference type="EMBL" id="KRZ00203.1"/>
    </source>
</evidence>
<comment type="caution">
    <text evidence="1">The sequence shown here is derived from an EMBL/GenBank/DDBJ whole genome shotgun (WGS) entry which is preliminary data.</text>
</comment>
<evidence type="ECO:0000313" key="2">
    <source>
        <dbReference type="Proteomes" id="UP000055024"/>
    </source>
</evidence>
<dbReference type="AlphaFoldDB" id="A0A0V1GPD3"/>